<feature type="region of interest" description="Disordered" evidence="1">
    <location>
        <begin position="200"/>
        <end position="257"/>
    </location>
</feature>
<proteinExistence type="predicted"/>
<gene>
    <name evidence="2" type="ORF">VNO77_21701</name>
</gene>
<evidence type="ECO:0000256" key="1">
    <source>
        <dbReference type="SAM" id="MobiDB-lite"/>
    </source>
</evidence>
<organism evidence="2 3">
    <name type="scientific">Canavalia gladiata</name>
    <name type="common">Sword bean</name>
    <name type="synonym">Dolichos gladiatus</name>
    <dbReference type="NCBI Taxonomy" id="3824"/>
    <lineage>
        <taxon>Eukaryota</taxon>
        <taxon>Viridiplantae</taxon>
        <taxon>Streptophyta</taxon>
        <taxon>Embryophyta</taxon>
        <taxon>Tracheophyta</taxon>
        <taxon>Spermatophyta</taxon>
        <taxon>Magnoliopsida</taxon>
        <taxon>eudicotyledons</taxon>
        <taxon>Gunneridae</taxon>
        <taxon>Pentapetalae</taxon>
        <taxon>rosids</taxon>
        <taxon>fabids</taxon>
        <taxon>Fabales</taxon>
        <taxon>Fabaceae</taxon>
        <taxon>Papilionoideae</taxon>
        <taxon>50 kb inversion clade</taxon>
        <taxon>NPAAA clade</taxon>
        <taxon>indigoferoid/millettioid clade</taxon>
        <taxon>Phaseoleae</taxon>
        <taxon>Canavalia</taxon>
    </lineage>
</organism>
<sequence>MWPSTTPQWLVTPFLVAQNSEVPAYGPFSAQKRPAETLAIAQRQHAYCDDLRNITRPVHQLHGLYVGPKLISSGLSITPLLFTKCGPVTYPLCRTPLGSLHGWMHTPHLDLPPHHEATAYLTNMLRSQLLPYLDRRTRARTPPLGRFILESVTKKRGYSGIKIERKPLNAEVQRSVTQRDGSSLNFSIHAINGEKVASIYKHPKHDEKKPKYGYQKKDFSLSDSSPKAEGSTGTRLRREDQETGTIERLTKHSSPHTPRIPLNIMCFSLGYLHKRDKRQGSFRSGNVVQFTCKACDHIYEFASNWVSITQPVAWNPTSWISASKLDRLRYCPSRLDPRNVTVQTWISVQRIWTQDLIGSGTLWLPSFHIKNFVEGDYSAQRN</sequence>
<name>A0AAN9QA51_CANGL</name>
<feature type="compositionally biased region" description="Basic and acidic residues" evidence="1">
    <location>
        <begin position="204"/>
        <end position="220"/>
    </location>
</feature>
<evidence type="ECO:0000313" key="2">
    <source>
        <dbReference type="EMBL" id="KAK7327617.1"/>
    </source>
</evidence>
<dbReference type="Proteomes" id="UP001367508">
    <property type="component" value="Unassembled WGS sequence"/>
</dbReference>
<protein>
    <submittedName>
        <fullName evidence="2">Uncharacterized protein</fullName>
    </submittedName>
</protein>
<evidence type="ECO:0000313" key="3">
    <source>
        <dbReference type="Proteomes" id="UP001367508"/>
    </source>
</evidence>
<reference evidence="2 3" key="1">
    <citation type="submission" date="2024-01" db="EMBL/GenBank/DDBJ databases">
        <title>The genomes of 5 underutilized Papilionoideae crops provide insights into root nodulation and disease resistanc.</title>
        <authorList>
            <person name="Jiang F."/>
        </authorList>
    </citation>
    <scope>NUCLEOTIDE SEQUENCE [LARGE SCALE GENOMIC DNA]</scope>
    <source>
        <strain evidence="2">LVBAO_FW01</strain>
        <tissue evidence="2">Leaves</tissue>
    </source>
</reference>
<dbReference type="EMBL" id="JAYMYQ010000005">
    <property type="protein sequence ID" value="KAK7327617.1"/>
    <property type="molecule type" value="Genomic_DNA"/>
</dbReference>
<keyword evidence="3" id="KW-1185">Reference proteome</keyword>
<dbReference type="AlphaFoldDB" id="A0AAN9QA51"/>
<comment type="caution">
    <text evidence="2">The sequence shown here is derived from an EMBL/GenBank/DDBJ whole genome shotgun (WGS) entry which is preliminary data.</text>
</comment>
<accession>A0AAN9QA51</accession>